<keyword evidence="2" id="KW-0378">Hydrolase</keyword>
<evidence type="ECO:0000256" key="3">
    <source>
        <dbReference type="SAM" id="MobiDB-lite"/>
    </source>
</evidence>
<dbReference type="SUPFAM" id="SSF53649">
    <property type="entry name" value="Alkaline phosphatase-like"/>
    <property type="match status" value="1"/>
</dbReference>
<dbReference type="PROSITE" id="PS00149">
    <property type="entry name" value="SULFATASE_2"/>
    <property type="match status" value="1"/>
</dbReference>
<name>A0A327W0D6_9BACT</name>
<feature type="chain" id="PRO_5016400052" evidence="4">
    <location>
        <begin position="24"/>
        <end position="511"/>
    </location>
</feature>
<dbReference type="OrthoDB" id="9764377at2"/>
<evidence type="ECO:0000259" key="5">
    <source>
        <dbReference type="Pfam" id="PF00884"/>
    </source>
</evidence>
<organism evidence="6 7">
    <name type="scientific">Chitinophaga dinghuensis</name>
    <dbReference type="NCBI Taxonomy" id="1539050"/>
    <lineage>
        <taxon>Bacteria</taxon>
        <taxon>Pseudomonadati</taxon>
        <taxon>Bacteroidota</taxon>
        <taxon>Chitinophagia</taxon>
        <taxon>Chitinophagales</taxon>
        <taxon>Chitinophagaceae</taxon>
        <taxon>Chitinophaga</taxon>
    </lineage>
</organism>
<reference evidence="6 7" key="1">
    <citation type="submission" date="2018-06" db="EMBL/GenBank/DDBJ databases">
        <title>Genomic Encyclopedia of Archaeal and Bacterial Type Strains, Phase II (KMG-II): from individual species to whole genera.</title>
        <authorList>
            <person name="Goeker M."/>
        </authorList>
    </citation>
    <scope>NUCLEOTIDE SEQUENCE [LARGE SCALE GENOMIC DNA]</scope>
    <source>
        <strain evidence="6 7">DSM 29821</strain>
    </source>
</reference>
<dbReference type="PROSITE" id="PS00523">
    <property type="entry name" value="SULFATASE_1"/>
    <property type="match status" value="1"/>
</dbReference>
<keyword evidence="4" id="KW-0732">Signal</keyword>
<evidence type="ECO:0000313" key="7">
    <source>
        <dbReference type="Proteomes" id="UP000249819"/>
    </source>
</evidence>
<proteinExistence type="inferred from homology"/>
<feature type="region of interest" description="Disordered" evidence="3">
    <location>
        <begin position="191"/>
        <end position="220"/>
    </location>
</feature>
<feature type="domain" description="Sulfatase N-terminal" evidence="5">
    <location>
        <begin position="28"/>
        <end position="402"/>
    </location>
</feature>
<comment type="similarity">
    <text evidence="1">Belongs to the sulfatase family.</text>
</comment>
<dbReference type="CDD" id="cd16143">
    <property type="entry name" value="ARS_like"/>
    <property type="match status" value="1"/>
</dbReference>
<sequence>MKMKLFAMAALCGSFLAAHSRLAAQQKPNIIIIYADDLGYGDVSCYGMNRIKTPNIDKLAKQGVRFTNGYATSATCTPSRYGLLTGRYPWRQKNTGIAPGDASLIIPTDHKTMPAMLQDAGYQTAVIGKWHLGIGTPGQTIDWNKDLKPGPLEVGFNYSFIMPATLDRVPCVFVENHNVVNLDQNDPITVSYSHKVGNDPTGKENPEKLRMRTDPHQGHDQTIVDSISRIGWMSGGNSARWKDENIAGIITQKAIDFIGRNKQQPFFIYFASGDIHVPRYPNSMFRGKSGMGLRGDAILQLDWTVGQITHALDSLGLTKNTMIIFSSDNGPVLNDGYLDQAVELVGNHKPGGPLRGGKYSSFEAGARVPLIVKWPAGIKKATTSNALIGQIDFFASFAHLTGQTIANEDAPDSFDMLNQLLGKSMASRPYLVTQGGPLSILEGDYKYITPSKGRKVATDVNIELGNDPAPQLYNVKNDAFEKTNLAEKDPARTKAMADKLAEVIAEKATRK</sequence>
<evidence type="ECO:0000256" key="1">
    <source>
        <dbReference type="ARBA" id="ARBA00008779"/>
    </source>
</evidence>
<evidence type="ECO:0000256" key="2">
    <source>
        <dbReference type="ARBA" id="ARBA00022801"/>
    </source>
</evidence>
<evidence type="ECO:0000256" key="4">
    <source>
        <dbReference type="SAM" id="SignalP"/>
    </source>
</evidence>
<dbReference type="AlphaFoldDB" id="A0A327W0D6"/>
<dbReference type="PANTHER" id="PTHR43751:SF6">
    <property type="entry name" value="N-ACETYLGALACTOSAMINE-6-O-SULFATASE"/>
    <property type="match status" value="1"/>
</dbReference>
<dbReference type="InterPro" id="IPR000917">
    <property type="entry name" value="Sulfatase_N"/>
</dbReference>
<feature type="compositionally biased region" description="Basic and acidic residues" evidence="3">
    <location>
        <begin position="201"/>
        <end position="219"/>
    </location>
</feature>
<gene>
    <name evidence="6" type="ORF">CLV59_10475</name>
</gene>
<dbReference type="InterPro" id="IPR017850">
    <property type="entry name" value="Alkaline_phosphatase_core_sf"/>
</dbReference>
<dbReference type="Pfam" id="PF00884">
    <property type="entry name" value="Sulfatase"/>
    <property type="match status" value="1"/>
</dbReference>
<evidence type="ECO:0000313" key="6">
    <source>
        <dbReference type="EMBL" id="RAJ81850.1"/>
    </source>
</evidence>
<dbReference type="InterPro" id="IPR024607">
    <property type="entry name" value="Sulfatase_CS"/>
</dbReference>
<dbReference type="Gene3D" id="3.40.720.10">
    <property type="entry name" value="Alkaline Phosphatase, subunit A"/>
    <property type="match status" value="1"/>
</dbReference>
<dbReference type="PANTHER" id="PTHR43751">
    <property type="entry name" value="SULFATASE"/>
    <property type="match status" value="1"/>
</dbReference>
<dbReference type="Proteomes" id="UP000249819">
    <property type="component" value="Unassembled WGS sequence"/>
</dbReference>
<dbReference type="GO" id="GO:0016787">
    <property type="term" value="F:hydrolase activity"/>
    <property type="evidence" value="ECO:0007669"/>
    <property type="project" value="UniProtKB-KW"/>
</dbReference>
<comment type="caution">
    <text evidence="6">The sequence shown here is derived from an EMBL/GenBank/DDBJ whole genome shotgun (WGS) entry which is preliminary data.</text>
</comment>
<dbReference type="InterPro" id="IPR052701">
    <property type="entry name" value="GAG_Ulvan_Degrading_Sulfatases"/>
</dbReference>
<accession>A0A327W0D6</accession>
<protein>
    <submittedName>
        <fullName evidence="6">Arylsulfatase A-like enzyme</fullName>
    </submittedName>
</protein>
<feature type="signal peptide" evidence="4">
    <location>
        <begin position="1"/>
        <end position="23"/>
    </location>
</feature>
<dbReference type="EMBL" id="QLMA01000004">
    <property type="protein sequence ID" value="RAJ81850.1"/>
    <property type="molecule type" value="Genomic_DNA"/>
</dbReference>
<keyword evidence="7" id="KW-1185">Reference proteome</keyword>
<dbReference type="RefSeq" id="WP_111592414.1">
    <property type="nucleotide sequence ID" value="NZ_QLMA01000004.1"/>
</dbReference>
<dbReference type="Gene3D" id="3.30.1120.10">
    <property type="match status" value="1"/>
</dbReference>